<dbReference type="PROSITE" id="PS51123">
    <property type="entry name" value="OMPA_2"/>
    <property type="match status" value="1"/>
</dbReference>
<accession>A0A4R1GFP0</accession>
<dbReference type="CDD" id="cd07185">
    <property type="entry name" value="OmpA_C-like"/>
    <property type="match status" value="1"/>
</dbReference>
<dbReference type="PROSITE" id="PS01068">
    <property type="entry name" value="OMPA_1"/>
    <property type="match status" value="1"/>
</dbReference>
<dbReference type="RefSeq" id="WP_132526576.1">
    <property type="nucleotide sequence ID" value="NZ_SMFV01000003.1"/>
</dbReference>
<dbReference type="PANTHER" id="PTHR30329">
    <property type="entry name" value="STATOR ELEMENT OF FLAGELLAR MOTOR COMPLEX"/>
    <property type="match status" value="1"/>
</dbReference>
<dbReference type="InterPro" id="IPR036737">
    <property type="entry name" value="OmpA-like_sf"/>
</dbReference>
<dbReference type="Gene3D" id="3.30.1330.60">
    <property type="entry name" value="OmpA-like domain"/>
    <property type="match status" value="1"/>
</dbReference>
<name>A0A4R1GFP0_9BACT</name>
<evidence type="ECO:0000256" key="3">
    <source>
        <dbReference type="ARBA" id="ARBA00023237"/>
    </source>
</evidence>
<comment type="caution">
    <text evidence="7">The sequence shown here is derived from an EMBL/GenBank/DDBJ whole genome shotgun (WGS) entry which is preliminary data.</text>
</comment>
<dbReference type="PRINTS" id="PR01021">
    <property type="entry name" value="OMPADOMAIN"/>
</dbReference>
<evidence type="ECO:0000259" key="6">
    <source>
        <dbReference type="PROSITE" id="PS51123"/>
    </source>
</evidence>
<dbReference type="PROSITE" id="PS51257">
    <property type="entry name" value="PROKAR_LIPOPROTEIN"/>
    <property type="match status" value="1"/>
</dbReference>
<keyword evidence="5" id="KW-0732">Signal</keyword>
<protein>
    <submittedName>
        <fullName evidence="7">Outer membrane protein OmpA-like peptidoglycan-associated protein</fullName>
    </submittedName>
</protein>
<feature type="signal peptide" evidence="5">
    <location>
        <begin position="1"/>
        <end position="21"/>
    </location>
</feature>
<reference evidence="7 8" key="1">
    <citation type="submission" date="2019-03" db="EMBL/GenBank/DDBJ databases">
        <title>Genomic Encyclopedia of Archaeal and Bacterial Type Strains, Phase II (KMG-II): from individual species to whole genera.</title>
        <authorList>
            <person name="Goeker M."/>
        </authorList>
    </citation>
    <scope>NUCLEOTIDE SEQUENCE [LARGE SCALE GENOMIC DNA]</scope>
    <source>
        <strain evidence="7 8">DSM 24425</strain>
    </source>
</reference>
<organism evidence="7 8">
    <name type="scientific">Phorcysia thermohydrogeniphila</name>
    <dbReference type="NCBI Taxonomy" id="936138"/>
    <lineage>
        <taxon>Bacteria</taxon>
        <taxon>Pseudomonadati</taxon>
        <taxon>Aquificota</taxon>
        <taxon>Aquificia</taxon>
        <taxon>Desulfurobacteriales</taxon>
        <taxon>Desulfurobacteriaceae</taxon>
        <taxon>Phorcysia</taxon>
    </lineage>
</organism>
<dbReference type="InterPro" id="IPR006665">
    <property type="entry name" value="OmpA-like"/>
</dbReference>
<dbReference type="GO" id="GO:0009279">
    <property type="term" value="C:cell outer membrane"/>
    <property type="evidence" value="ECO:0007669"/>
    <property type="project" value="UniProtKB-SubCell"/>
</dbReference>
<evidence type="ECO:0000313" key="8">
    <source>
        <dbReference type="Proteomes" id="UP000295777"/>
    </source>
</evidence>
<keyword evidence="8" id="KW-1185">Reference proteome</keyword>
<evidence type="ECO:0000256" key="4">
    <source>
        <dbReference type="PROSITE-ProRule" id="PRU00473"/>
    </source>
</evidence>
<proteinExistence type="predicted"/>
<comment type="subcellular location">
    <subcellularLocation>
        <location evidence="1">Cell outer membrane</location>
    </subcellularLocation>
</comment>
<dbReference type="Pfam" id="PF00691">
    <property type="entry name" value="OmpA"/>
    <property type="match status" value="1"/>
</dbReference>
<dbReference type="Pfam" id="PF13441">
    <property type="entry name" value="Gly-zipper_YMGG"/>
    <property type="match status" value="1"/>
</dbReference>
<dbReference type="InterPro" id="IPR006664">
    <property type="entry name" value="OMP_bac"/>
</dbReference>
<keyword evidence="3" id="KW-0998">Cell outer membrane</keyword>
<dbReference type="SUPFAM" id="SSF103088">
    <property type="entry name" value="OmpA-like"/>
    <property type="match status" value="1"/>
</dbReference>
<evidence type="ECO:0000256" key="1">
    <source>
        <dbReference type="ARBA" id="ARBA00004442"/>
    </source>
</evidence>
<evidence type="ECO:0000256" key="2">
    <source>
        <dbReference type="ARBA" id="ARBA00023136"/>
    </source>
</evidence>
<evidence type="ECO:0000313" key="7">
    <source>
        <dbReference type="EMBL" id="TCK04659.1"/>
    </source>
</evidence>
<dbReference type="OrthoDB" id="193257at2"/>
<evidence type="ECO:0000256" key="5">
    <source>
        <dbReference type="SAM" id="SignalP"/>
    </source>
</evidence>
<dbReference type="Proteomes" id="UP000295777">
    <property type="component" value="Unassembled WGS sequence"/>
</dbReference>
<dbReference type="AlphaFoldDB" id="A0A4R1GFP0"/>
<dbReference type="EMBL" id="SMFV01000003">
    <property type="protein sequence ID" value="TCK04659.1"/>
    <property type="molecule type" value="Genomic_DNA"/>
</dbReference>
<sequence length="243" mass="25454">MRKALALLTLSVFFVSGCATTQEGQTSKTATGAVIGAVVGGALGAATGPKGANKGKRVLIGAAIGALVGGAIGYALEQQAKELGEDLGVEPIDNTNPEVKPKEPPISESKPVAVVKEPEKVRVVLKNSLLFDFNSYELKPSAKETLRRVASTLTAHPDTVIVIAGFTDSTGSFSYNVGLSEKRAEAVKNELVLNGVDPTRILVFGCGPKKPIAPNNTEEGRALNRRVEILVYPKGVTIPHPCE</sequence>
<dbReference type="InterPro" id="IPR027367">
    <property type="entry name" value="Gly-zipper_YMGG"/>
</dbReference>
<feature type="domain" description="OmpA-like" evidence="6">
    <location>
        <begin position="118"/>
        <end position="235"/>
    </location>
</feature>
<dbReference type="PANTHER" id="PTHR30329:SF21">
    <property type="entry name" value="LIPOPROTEIN YIAD-RELATED"/>
    <property type="match status" value="1"/>
</dbReference>
<keyword evidence="2 4" id="KW-0472">Membrane</keyword>
<feature type="chain" id="PRO_5020574299" evidence="5">
    <location>
        <begin position="22"/>
        <end position="243"/>
    </location>
</feature>
<dbReference type="InterPro" id="IPR006690">
    <property type="entry name" value="OMPA-like_CS"/>
</dbReference>
<dbReference type="InterPro" id="IPR050330">
    <property type="entry name" value="Bact_OuterMem_StrucFunc"/>
</dbReference>
<gene>
    <name evidence="7" type="ORF">CLV27_1092</name>
</gene>